<dbReference type="AlphaFoldDB" id="Q11H71"/>
<dbReference type="SUPFAM" id="SSF54373">
    <property type="entry name" value="FAD-linked reductases, C-terminal domain"/>
    <property type="match status" value="1"/>
</dbReference>
<keyword evidence="5" id="KW-0560">Oxidoreductase</keyword>
<dbReference type="InterPro" id="IPR006076">
    <property type="entry name" value="FAD-dep_OxRdtase"/>
</dbReference>
<dbReference type="HOGENOM" id="CLU_015740_5_1_5"/>
<protein>
    <submittedName>
        <fullName evidence="7">FAD dependent oxidoreductase</fullName>
    </submittedName>
</protein>
<dbReference type="PANTHER" id="PTHR11985">
    <property type="entry name" value="GLYCEROL-3-PHOSPHATE DEHYDROGENASE"/>
    <property type="match status" value="1"/>
</dbReference>
<comment type="cofactor">
    <cofactor evidence="1">
        <name>FAD</name>
        <dbReference type="ChEBI" id="CHEBI:57692"/>
    </cofactor>
</comment>
<sequence>METEMENMRPALTTFNGRSFDVAIIGGGINGCSAAQHLAASGYKVLLVEKHDFASGATSRSGRILHCGLRFLAPEKSVSEFLFAPGKLLMKLRTASDMAVAQGELYKTIRAYLRPMDIALPIYKHAGYRGWHVDIGAALVRVMNRGRSPINYRRWKGAASPHPFVKHLVNQDDIRSVVAFTDQQFRWPERIALDACLNAEDMGAVIRNYTKVVHLEKTGKTDWKLTLEDSEHTASVNARYVLNLAGIEIDRTNRMVPGLDNIPPRVRAMKGVHVLIRLPEEFRGHGIAGENSEGEHIFCLPWGDYHYLGPTETFYDGHPDEVTPLDEDIDFIIREAQALLPGLPIKEAKIEMAWAGARPITFDPSRAKGKRLPFSIFHDMVDHGARNLLAVTWGIIVNHRQTARKVTQKVKGVLGAAGPAKTINYSPRGIPALTPTSSQAEIERAVRHFLTAEHATSAIDILCRRTPLFWDKAVTLDFLGRIVDAMGVILQWSEERKQAELDSFAEYVWRNHRVKLPS</sequence>
<dbReference type="Gene3D" id="3.30.9.10">
    <property type="entry name" value="D-Amino Acid Oxidase, subunit A, domain 2"/>
    <property type="match status" value="1"/>
</dbReference>
<feature type="domain" description="FAD dependent oxidoreductase" evidence="6">
    <location>
        <begin position="21"/>
        <end position="364"/>
    </location>
</feature>
<dbReference type="InterPro" id="IPR036188">
    <property type="entry name" value="FAD/NAD-bd_sf"/>
</dbReference>
<dbReference type="Gene3D" id="3.50.50.60">
    <property type="entry name" value="FAD/NAD(P)-binding domain"/>
    <property type="match status" value="1"/>
</dbReference>
<dbReference type="InterPro" id="IPR038299">
    <property type="entry name" value="DAO_C_sf"/>
</dbReference>
<evidence type="ECO:0000256" key="1">
    <source>
        <dbReference type="ARBA" id="ARBA00001974"/>
    </source>
</evidence>
<dbReference type="OrthoDB" id="9766796at2"/>
<name>Q11H71_CHESB</name>
<dbReference type="InterPro" id="IPR000447">
    <property type="entry name" value="G3P_DH_FAD-dep"/>
</dbReference>
<proteinExistence type="inferred from homology"/>
<organism evidence="7">
    <name type="scientific">Chelativorans sp. (strain BNC1)</name>
    <dbReference type="NCBI Taxonomy" id="266779"/>
    <lineage>
        <taxon>Bacteria</taxon>
        <taxon>Pseudomonadati</taxon>
        <taxon>Pseudomonadota</taxon>
        <taxon>Alphaproteobacteria</taxon>
        <taxon>Hyphomicrobiales</taxon>
        <taxon>Phyllobacteriaceae</taxon>
        <taxon>Chelativorans</taxon>
    </lineage>
</organism>
<dbReference type="KEGG" id="mes:Meso_1861"/>
<dbReference type="GO" id="GO:0006072">
    <property type="term" value="P:glycerol-3-phosphate metabolic process"/>
    <property type="evidence" value="ECO:0007669"/>
    <property type="project" value="InterPro"/>
</dbReference>
<evidence type="ECO:0000256" key="3">
    <source>
        <dbReference type="ARBA" id="ARBA00022630"/>
    </source>
</evidence>
<keyword evidence="3" id="KW-0285">Flavoprotein</keyword>
<dbReference type="Pfam" id="PF01266">
    <property type="entry name" value="DAO"/>
    <property type="match status" value="1"/>
</dbReference>
<dbReference type="PANTHER" id="PTHR11985:SF15">
    <property type="entry name" value="GLYCEROL-3-PHOSPHATE DEHYDROGENASE, MITOCHONDRIAL"/>
    <property type="match status" value="1"/>
</dbReference>
<keyword evidence="4" id="KW-0274">FAD</keyword>
<evidence type="ECO:0000256" key="4">
    <source>
        <dbReference type="ARBA" id="ARBA00022827"/>
    </source>
</evidence>
<dbReference type="STRING" id="266779.Meso_1861"/>
<evidence type="ECO:0000256" key="2">
    <source>
        <dbReference type="ARBA" id="ARBA00007330"/>
    </source>
</evidence>
<dbReference type="GO" id="GO:0004368">
    <property type="term" value="F:glycerol-3-phosphate dehydrogenase (quinone) activity"/>
    <property type="evidence" value="ECO:0007669"/>
    <property type="project" value="InterPro"/>
</dbReference>
<dbReference type="eggNOG" id="COG0578">
    <property type="taxonomic scope" value="Bacteria"/>
</dbReference>
<comment type="similarity">
    <text evidence="2">Belongs to the FAD-dependent glycerol-3-phosphate dehydrogenase family.</text>
</comment>
<evidence type="ECO:0000313" key="7">
    <source>
        <dbReference type="EMBL" id="ABG63254.1"/>
    </source>
</evidence>
<dbReference type="EMBL" id="CP000390">
    <property type="protein sequence ID" value="ABG63254.1"/>
    <property type="molecule type" value="Genomic_DNA"/>
</dbReference>
<accession>Q11H71</accession>
<gene>
    <name evidence="7" type="ordered locus">Meso_1861</name>
</gene>
<reference evidence="7" key="1">
    <citation type="submission" date="2006-06" db="EMBL/GenBank/DDBJ databases">
        <title>Complete sequence of chromosome of Chelativorans sp. BNC1.</title>
        <authorList>
            <consortium name="US DOE Joint Genome Institute"/>
            <person name="Copeland A."/>
            <person name="Lucas S."/>
            <person name="Lapidus A."/>
            <person name="Barry K."/>
            <person name="Detter J.C."/>
            <person name="Glavina del Rio T."/>
            <person name="Hammon N."/>
            <person name="Israni S."/>
            <person name="Dalin E."/>
            <person name="Tice H."/>
            <person name="Pitluck S."/>
            <person name="Chertkov O."/>
            <person name="Brettin T."/>
            <person name="Bruce D."/>
            <person name="Han C."/>
            <person name="Tapia R."/>
            <person name="Gilna P."/>
            <person name="Schmutz J."/>
            <person name="Larimer F."/>
            <person name="Land M."/>
            <person name="Hauser L."/>
            <person name="Kyrpides N."/>
            <person name="Mikhailova N."/>
            <person name="Richardson P."/>
        </authorList>
    </citation>
    <scope>NUCLEOTIDE SEQUENCE</scope>
    <source>
        <strain evidence="7">BNC1</strain>
    </source>
</reference>
<evidence type="ECO:0000259" key="6">
    <source>
        <dbReference type="Pfam" id="PF01266"/>
    </source>
</evidence>
<evidence type="ECO:0000256" key="5">
    <source>
        <dbReference type="ARBA" id="ARBA00023002"/>
    </source>
</evidence>
<dbReference type="SUPFAM" id="SSF51905">
    <property type="entry name" value="FAD/NAD(P)-binding domain"/>
    <property type="match status" value="1"/>
</dbReference>
<dbReference type="PRINTS" id="PR01001">
    <property type="entry name" value="FADG3PDH"/>
</dbReference>
<dbReference type="Gene3D" id="1.10.8.870">
    <property type="entry name" value="Alpha-glycerophosphate oxidase, cap domain"/>
    <property type="match status" value="1"/>
</dbReference>